<protein>
    <submittedName>
        <fullName evidence="2">Uncharacterized protein</fullName>
    </submittedName>
</protein>
<accession>A0A819TTH6</accession>
<gene>
    <name evidence="2" type="ORF">FNK824_LOCUS30493</name>
</gene>
<dbReference type="AlphaFoldDB" id="A0A819TTH6"/>
<evidence type="ECO:0000256" key="1">
    <source>
        <dbReference type="SAM" id="MobiDB-lite"/>
    </source>
</evidence>
<name>A0A819TTH6_9BILA</name>
<dbReference type="Proteomes" id="UP000663874">
    <property type="component" value="Unassembled WGS sequence"/>
</dbReference>
<proteinExistence type="predicted"/>
<feature type="region of interest" description="Disordered" evidence="1">
    <location>
        <begin position="72"/>
        <end position="97"/>
    </location>
</feature>
<sequence>MATTNDEQMKPIVIVFIDGDPDENSRFQKPTSCYCSFLKENNLDCVSVAINVPRYSAHNSVERRMASLSHDLELGKESVASPEISDTESKTEESKINDQEISLEYDCEVKLIQNYEAWSASEFVEE</sequence>
<organism evidence="2 3">
    <name type="scientific">Rotaria sordida</name>
    <dbReference type="NCBI Taxonomy" id="392033"/>
    <lineage>
        <taxon>Eukaryota</taxon>
        <taxon>Metazoa</taxon>
        <taxon>Spiralia</taxon>
        <taxon>Gnathifera</taxon>
        <taxon>Rotifera</taxon>
        <taxon>Eurotatoria</taxon>
        <taxon>Bdelloidea</taxon>
        <taxon>Philodinida</taxon>
        <taxon>Philodinidae</taxon>
        <taxon>Rotaria</taxon>
    </lineage>
</organism>
<dbReference type="PANTHER" id="PTHR46954:SF1">
    <property type="entry name" value="C2H2-TYPE DOMAIN-CONTAINING PROTEIN"/>
    <property type="match status" value="1"/>
</dbReference>
<comment type="caution">
    <text evidence="2">The sequence shown here is derived from an EMBL/GenBank/DDBJ whole genome shotgun (WGS) entry which is preliminary data.</text>
</comment>
<dbReference type="PANTHER" id="PTHR46954">
    <property type="entry name" value="C2H2-TYPE DOMAIN-CONTAINING PROTEIN"/>
    <property type="match status" value="1"/>
</dbReference>
<feature type="compositionally biased region" description="Basic and acidic residues" evidence="1">
    <location>
        <begin position="87"/>
        <end position="97"/>
    </location>
</feature>
<evidence type="ECO:0000313" key="3">
    <source>
        <dbReference type="Proteomes" id="UP000663874"/>
    </source>
</evidence>
<evidence type="ECO:0000313" key="2">
    <source>
        <dbReference type="EMBL" id="CAF4083412.1"/>
    </source>
</evidence>
<dbReference type="EMBL" id="CAJOBE010009363">
    <property type="protein sequence ID" value="CAF4083412.1"/>
    <property type="molecule type" value="Genomic_DNA"/>
</dbReference>
<reference evidence="2" key="1">
    <citation type="submission" date="2021-02" db="EMBL/GenBank/DDBJ databases">
        <authorList>
            <person name="Nowell W R."/>
        </authorList>
    </citation>
    <scope>NUCLEOTIDE SEQUENCE</scope>
</reference>